<proteinExistence type="inferred from homology"/>
<organism evidence="7 8">
    <name type="scientific">Fluviibacter phosphoraccumulans</name>
    <dbReference type="NCBI Taxonomy" id="1751046"/>
    <lineage>
        <taxon>Bacteria</taxon>
        <taxon>Pseudomonadati</taxon>
        <taxon>Pseudomonadota</taxon>
        <taxon>Betaproteobacteria</taxon>
        <taxon>Rhodocyclales</taxon>
        <taxon>Fluviibacteraceae</taxon>
        <taxon>Fluviibacter</taxon>
    </lineage>
</organism>
<name>A0A679HWT5_9RHOO</name>
<accession>A0A679HWT5</accession>
<evidence type="ECO:0000256" key="1">
    <source>
        <dbReference type="ARBA" id="ARBA00001946"/>
    </source>
</evidence>
<dbReference type="PANTHER" id="PTHR43222:SF11">
    <property type="entry name" value="PHOSPHATASE NUDJ"/>
    <property type="match status" value="1"/>
</dbReference>
<protein>
    <recommendedName>
        <fullName evidence="4 6">Phosphatase NudJ</fullName>
        <ecNumber evidence="6">3.6.1.-</ecNumber>
    </recommendedName>
</protein>
<dbReference type="CDD" id="cd03675">
    <property type="entry name" value="NUDIX_Hydrolase"/>
    <property type="match status" value="1"/>
</dbReference>
<dbReference type="GO" id="GO:0017111">
    <property type="term" value="F:ribonucleoside triphosphate phosphatase activity"/>
    <property type="evidence" value="ECO:0007669"/>
    <property type="project" value="InterPro"/>
</dbReference>
<dbReference type="RefSeq" id="WP_162049221.1">
    <property type="nucleotide sequence ID" value="NZ_AP019011.1"/>
</dbReference>
<evidence type="ECO:0000313" key="7">
    <source>
        <dbReference type="EMBL" id="BBU67807.1"/>
    </source>
</evidence>
<dbReference type="Pfam" id="PF00293">
    <property type="entry name" value="NUDIX"/>
    <property type="match status" value="1"/>
</dbReference>
<dbReference type="AlphaFoldDB" id="A0A679HWT5"/>
<evidence type="ECO:0000256" key="2">
    <source>
        <dbReference type="ARBA" id="ARBA00007608"/>
    </source>
</evidence>
<keyword evidence="5 6" id="KW-0378">Hydrolase</keyword>
<dbReference type="EC" id="3.6.1.-" evidence="6"/>
<evidence type="ECO:0000256" key="4">
    <source>
        <dbReference type="ARBA" id="ARBA00015552"/>
    </source>
</evidence>
<keyword evidence="6" id="KW-0460">Magnesium</keyword>
<dbReference type="GO" id="GO:0017110">
    <property type="term" value="F:nucleoside diphosphate phosphatase activity"/>
    <property type="evidence" value="ECO:0007669"/>
    <property type="project" value="InterPro"/>
</dbReference>
<dbReference type="GO" id="GO:0004787">
    <property type="term" value="F:thiamine diphosphate phosphatase activity"/>
    <property type="evidence" value="ECO:0007669"/>
    <property type="project" value="InterPro"/>
</dbReference>
<reference evidence="8" key="1">
    <citation type="submission" date="2020-01" db="EMBL/GenBank/DDBJ databases">
        <title>Phosphoaccumulans saitamaens gen. nov., sp. nov., a polyphosphate accumulating bacterium isolated from surface river water.</title>
        <authorList>
            <person name="Watanabe K."/>
            <person name="Suda W."/>
        </authorList>
    </citation>
    <scope>NUCLEOTIDE SEQUENCE [LARGE SCALE GENOMIC DNA]</scope>
    <source>
        <strain evidence="8">ICHIAU1</strain>
    </source>
</reference>
<gene>
    <name evidence="6" type="primary">nudJ</name>
    <name evidence="7" type="ORF">ICHIAU1_00900</name>
</gene>
<dbReference type="OrthoDB" id="8594221at2"/>
<keyword evidence="8" id="KW-1185">Reference proteome</keyword>
<evidence type="ECO:0000256" key="3">
    <source>
        <dbReference type="ARBA" id="ARBA00011245"/>
    </source>
</evidence>
<evidence type="ECO:0000313" key="8">
    <source>
        <dbReference type="Proteomes" id="UP000463961"/>
    </source>
</evidence>
<dbReference type="PROSITE" id="PS00893">
    <property type="entry name" value="NUDIX_BOX"/>
    <property type="match status" value="1"/>
</dbReference>
<dbReference type="Proteomes" id="UP000463961">
    <property type="component" value="Chromosome"/>
</dbReference>
<dbReference type="InterPro" id="IPR000086">
    <property type="entry name" value="NUDIX_hydrolase_dom"/>
</dbReference>
<dbReference type="InterPro" id="IPR033713">
    <property type="entry name" value="NudJ"/>
</dbReference>
<comment type="cofactor">
    <cofactor evidence="1 6">
        <name>Mg(2+)</name>
        <dbReference type="ChEBI" id="CHEBI:18420"/>
    </cofactor>
</comment>
<evidence type="ECO:0000256" key="6">
    <source>
        <dbReference type="RuleBase" id="RU364043"/>
    </source>
</evidence>
<sequence length="153" mass="17194">MNTQKTRWKPSVTVAALVERGGRFLVVEEETSAGLRFNQPAGHMDEGESLVAACAREALEETGCHVTPRALVGVYQWTVPAGDITYLRFAFDCQLDQVEADRPLDDGIVAAHWMTLDELKATRERHRSPLVLQCVEDWLAGRRMPLDTITHYD</sequence>
<dbReference type="PROSITE" id="PS51462">
    <property type="entry name" value="NUDIX"/>
    <property type="match status" value="1"/>
</dbReference>
<dbReference type="PANTHER" id="PTHR43222">
    <property type="entry name" value="NUDIX HYDROLASE 23"/>
    <property type="match status" value="1"/>
</dbReference>
<evidence type="ECO:0000256" key="5">
    <source>
        <dbReference type="ARBA" id="ARBA00022801"/>
    </source>
</evidence>
<dbReference type="Gene3D" id="3.90.79.10">
    <property type="entry name" value="Nucleoside Triphosphate Pyrophosphohydrolase"/>
    <property type="match status" value="1"/>
</dbReference>
<comment type="subunit">
    <text evidence="3 6">Monomer.</text>
</comment>
<dbReference type="SUPFAM" id="SSF55811">
    <property type="entry name" value="Nudix"/>
    <property type="match status" value="1"/>
</dbReference>
<dbReference type="EMBL" id="AP022345">
    <property type="protein sequence ID" value="BBU67807.1"/>
    <property type="molecule type" value="Genomic_DNA"/>
</dbReference>
<comment type="similarity">
    <text evidence="2 6">Belongs to the Nudix hydrolase family. NudJ subfamily.</text>
</comment>
<dbReference type="InterPro" id="IPR015797">
    <property type="entry name" value="NUDIX_hydrolase-like_dom_sf"/>
</dbReference>
<dbReference type="InterPro" id="IPR020084">
    <property type="entry name" value="NUDIX_hydrolase_CS"/>
</dbReference>